<evidence type="ECO:0000313" key="3">
    <source>
        <dbReference type="EMBL" id="SUS08554.1"/>
    </source>
</evidence>
<dbReference type="GO" id="GO:0018812">
    <property type="term" value="F:3-hydroxyacyl-CoA dehydratase activity"/>
    <property type="evidence" value="ECO:0007669"/>
    <property type="project" value="UniProtKB-EC"/>
</dbReference>
<protein>
    <submittedName>
        <fullName evidence="3">(R)-specific enoyl-CoA hydratase</fullName>
        <ecNumber evidence="3">4.2.1.119</ecNumber>
    </submittedName>
</protein>
<dbReference type="CDD" id="cd03449">
    <property type="entry name" value="R_hydratase"/>
    <property type="match status" value="1"/>
</dbReference>
<dbReference type="GO" id="GO:0006633">
    <property type="term" value="P:fatty acid biosynthetic process"/>
    <property type="evidence" value="ECO:0007669"/>
    <property type="project" value="TreeGrafter"/>
</dbReference>
<evidence type="ECO:0000259" key="2">
    <source>
        <dbReference type="Pfam" id="PF01575"/>
    </source>
</evidence>
<accession>A0A380TLJ0</accession>
<keyword evidence="1 3" id="KW-0456">Lyase</keyword>
<organism evidence="3">
    <name type="scientific">metagenome</name>
    <dbReference type="NCBI Taxonomy" id="256318"/>
    <lineage>
        <taxon>unclassified sequences</taxon>
        <taxon>metagenomes</taxon>
    </lineage>
</organism>
<dbReference type="AlphaFoldDB" id="A0A380TLJ0"/>
<dbReference type="InterPro" id="IPR002539">
    <property type="entry name" value="MaoC-like_dom"/>
</dbReference>
<dbReference type="InterPro" id="IPR029069">
    <property type="entry name" value="HotDog_dom_sf"/>
</dbReference>
<dbReference type="InterPro" id="IPR050965">
    <property type="entry name" value="UPF0336/Enoyl-CoA_hydratase"/>
</dbReference>
<dbReference type="EC" id="4.2.1.119" evidence="3"/>
<feature type="domain" description="MaoC-like" evidence="2">
    <location>
        <begin position="21"/>
        <end position="110"/>
    </location>
</feature>
<dbReference type="FunFam" id="3.10.129.10:FF:000042">
    <property type="entry name" value="MaoC domain protein dehydratase"/>
    <property type="match status" value="1"/>
</dbReference>
<sequence length="142" mass="15430">MKELQGYCFEDLKEGMTAIFGKTITESDIYTFAGVSGDTNPVHLNEEYAKSTMFKGRIAHGMIGASFISAVLGTKLPGPGCIYVSQSLKFRAPVRIGDTLMARVTIKRLIADKKFAECETVCTIGDKKVIEGEAIVMVPSRA</sequence>
<name>A0A380TLJ0_9ZZZZ</name>
<dbReference type="EMBL" id="UIDG01000628">
    <property type="protein sequence ID" value="SUS08554.1"/>
    <property type="molecule type" value="Genomic_DNA"/>
</dbReference>
<dbReference type="Gene3D" id="3.10.129.10">
    <property type="entry name" value="Hotdog Thioesterase"/>
    <property type="match status" value="1"/>
</dbReference>
<evidence type="ECO:0000256" key="1">
    <source>
        <dbReference type="ARBA" id="ARBA00023239"/>
    </source>
</evidence>
<dbReference type="SUPFAM" id="SSF54637">
    <property type="entry name" value="Thioesterase/thiol ester dehydrase-isomerase"/>
    <property type="match status" value="1"/>
</dbReference>
<dbReference type="PANTHER" id="PTHR43437">
    <property type="entry name" value="HYDROXYACYL-THIOESTER DEHYDRATASE TYPE 2, MITOCHONDRIAL-RELATED"/>
    <property type="match status" value="1"/>
</dbReference>
<gene>
    <name evidence="3" type="primary">phaJ</name>
    <name evidence="3" type="ORF">DF3PB_740006</name>
</gene>
<dbReference type="PANTHER" id="PTHR43437:SF3">
    <property type="entry name" value="HYDROXYACYL-THIOESTER DEHYDRATASE TYPE 2, MITOCHONDRIAL"/>
    <property type="match status" value="1"/>
</dbReference>
<dbReference type="Pfam" id="PF01575">
    <property type="entry name" value="MaoC_dehydratas"/>
    <property type="match status" value="1"/>
</dbReference>
<reference evidence="3" key="1">
    <citation type="submission" date="2018-07" db="EMBL/GenBank/DDBJ databases">
        <authorList>
            <person name="Quirk P.G."/>
            <person name="Krulwich T.A."/>
        </authorList>
    </citation>
    <scope>NUCLEOTIDE SEQUENCE</scope>
</reference>
<proteinExistence type="predicted"/>
<dbReference type="GO" id="GO:0019171">
    <property type="term" value="F:(3R)-hydroxyacyl-[acyl-carrier-protein] dehydratase activity"/>
    <property type="evidence" value="ECO:0007669"/>
    <property type="project" value="TreeGrafter"/>
</dbReference>